<evidence type="ECO:0000259" key="1">
    <source>
        <dbReference type="Pfam" id="PF01636"/>
    </source>
</evidence>
<accession>A0A515D4W0</accession>
<sequence>MLTDQFPQWAALAIAPVAIAGTDNVMLRLGDELYIRLPRTRSAAAALERENRYPALLSRYLPVPVPVPLAQGQPQAGYPFNWCVGRWIQGQMPVCGEGSHGLAQQLGEFVHALHTIPVTEPELQKSLTSYRGGPLGARDALTRNAIAQCGDYLDTDILLHVWETVSQIQEHNAAPCWIHTDIQPGNLLVNEGKLAAVIDWGGMAIGDPAVDLIVAWNLLSQDNREDFKRAVDTDKATWLRGRAWALSIGVIAYAYYVEKEPALAWTSRYQIEQVAADVGLSL</sequence>
<proteinExistence type="predicted"/>
<dbReference type="InterPro" id="IPR051678">
    <property type="entry name" value="AGP_Transferase"/>
</dbReference>
<dbReference type="PANTHER" id="PTHR21310">
    <property type="entry name" value="AMINOGLYCOSIDE PHOSPHOTRANSFERASE-RELATED-RELATED"/>
    <property type="match status" value="1"/>
</dbReference>
<protein>
    <submittedName>
        <fullName evidence="2">Aminoglycoside phosphotransferase family protein</fullName>
    </submittedName>
</protein>
<organism evidence="2 3">
    <name type="scientific">Serratia liquefaciens</name>
    <dbReference type="NCBI Taxonomy" id="614"/>
    <lineage>
        <taxon>Bacteria</taxon>
        <taxon>Pseudomonadati</taxon>
        <taxon>Pseudomonadota</taxon>
        <taxon>Gammaproteobacteria</taxon>
        <taxon>Enterobacterales</taxon>
        <taxon>Yersiniaceae</taxon>
        <taxon>Serratia</taxon>
    </lineage>
</organism>
<dbReference type="Gene3D" id="3.90.1200.10">
    <property type="match status" value="1"/>
</dbReference>
<dbReference type="Pfam" id="PF01636">
    <property type="entry name" value="APH"/>
    <property type="match status" value="1"/>
</dbReference>
<keyword evidence="2" id="KW-0808">Transferase</keyword>
<reference evidence="2 3" key="1">
    <citation type="submission" date="2018-11" db="EMBL/GenBank/DDBJ databases">
        <title>The first complete genome of Serratia liquefaciens isolated from metalophyte plant revel distinctness adaptive mechanisms in an extreme habitat.</title>
        <authorList>
            <person name="Caneschi W.L."/>
            <person name="Sanchez A.B."/>
            <person name="Felestrino E.B."/>
            <person name="Assis R.A.B."/>
            <person name="Lemes C.G.C."/>
            <person name="Cordeiro I.F."/>
            <person name="Fonseca N.P."/>
            <person name="Villa M."/>
            <person name="Vieira I.T."/>
            <person name="Moraes L.A."/>
            <person name="Kamino L.H.Y."/>
            <person name="do Carmo F."/>
            <person name="Garcia C.M."/>
            <person name="Almeida N.F."/>
            <person name="Silva R.S."/>
            <person name="Ferro J.A."/>
            <person name="Ferro M.I.T."/>
            <person name="Varani A.M."/>
            <person name="Ferreira R.M."/>
            <person name="dos Santos V.L."/>
            <person name="Silva U.C."/>
            <person name="Setubal J.C."/>
            <person name="Moreira L.M."/>
        </authorList>
    </citation>
    <scope>NUCLEOTIDE SEQUENCE [LARGE SCALE GENOMIC DNA]</scope>
    <source>
        <strain evidence="2 3">FG3</strain>
    </source>
</reference>
<dbReference type="AlphaFoldDB" id="A0A515D4W0"/>
<dbReference type="PANTHER" id="PTHR21310:SF42">
    <property type="entry name" value="BIFUNCTIONAL AAC_APH"/>
    <property type="match status" value="1"/>
</dbReference>
<dbReference type="STRING" id="614.XJ20_13920"/>
<dbReference type="InterPro" id="IPR002575">
    <property type="entry name" value="Aminoglycoside_PTrfase"/>
</dbReference>
<dbReference type="InterPro" id="IPR011009">
    <property type="entry name" value="Kinase-like_dom_sf"/>
</dbReference>
<dbReference type="Proteomes" id="UP000317572">
    <property type="component" value="Chromosome"/>
</dbReference>
<dbReference type="CDD" id="cd05155">
    <property type="entry name" value="APH_ChoK_like_1"/>
    <property type="match status" value="1"/>
</dbReference>
<evidence type="ECO:0000313" key="2">
    <source>
        <dbReference type="EMBL" id="QDL35448.1"/>
    </source>
</evidence>
<name>A0A515D4W0_SERLI</name>
<feature type="domain" description="Aminoglycoside phosphotransferase" evidence="1">
    <location>
        <begin position="21"/>
        <end position="243"/>
    </location>
</feature>
<dbReference type="EMBL" id="CP033893">
    <property type="protein sequence ID" value="QDL35448.1"/>
    <property type="molecule type" value="Genomic_DNA"/>
</dbReference>
<gene>
    <name evidence="2" type="ORF">EGO53_12740</name>
</gene>
<evidence type="ECO:0000313" key="3">
    <source>
        <dbReference type="Proteomes" id="UP000317572"/>
    </source>
</evidence>
<dbReference type="GO" id="GO:0016740">
    <property type="term" value="F:transferase activity"/>
    <property type="evidence" value="ECO:0007669"/>
    <property type="project" value="UniProtKB-KW"/>
</dbReference>
<dbReference type="SUPFAM" id="SSF56112">
    <property type="entry name" value="Protein kinase-like (PK-like)"/>
    <property type="match status" value="1"/>
</dbReference>
<dbReference type="Gene3D" id="3.30.200.20">
    <property type="entry name" value="Phosphorylase Kinase, domain 1"/>
    <property type="match status" value="1"/>
</dbReference>